<dbReference type="RefSeq" id="WP_110375666.1">
    <property type="nucleotide sequence ID" value="NZ_JAHBRY010000001.1"/>
</dbReference>
<reference evidence="1 2" key="1">
    <citation type="submission" date="2018-05" db="EMBL/GenBank/DDBJ databases">
        <title>Genomic Encyclopedia of Type Strains, Phase IV (KMG-IV): sequencing the most valuable type-strain genomes for metagenomic binning, comparative biology and taxonomic classification.</title>
        <authorList>
            <person name="Goeker M."/>
        </authorList>
    </citation>
    <scope>NUCLEOTIDE SEQUENCE [LARGE SCALE GENOMIC DNA]</scope>
    <source>
        <strain evidence="1 2">DSM 6462</strain>
    </source>
</reference>
<proteinExistence type="predicted"/>
<name>A0A2V3U567_9HYPH</name>
<sequence>MNEATRDGFRVAAIVYDARGAADEILAALASRLRERGVAIAGLIQHNRGGGPAQEPSLEPTQMVAEDLASGRLIGISQSRGAAAAGCRLDSQGLAEAAALAAQSLPKASFAILSKFGKAEVDGGGLRAEFITALSHGIPLVTSVPASRLADWEAFLGSPWHNAGDVPAAAGARAALVEALLAWSLDQVERPSGASLPSGSTG</sequence>
<organism evidence="1 2">
    <name type="scientific">Chelatococcus asaccharovorans</name>
    <dbReference type="NCBI Taxonomy" id="28210"/>
    <lineage>
        <taxon>Bacteria</taxon>
        <taxon>Pseudomonadati</taxon>
        <taxon>Pseudomonadota</taxon>
        <taxon>Alphaproteobacteria</taxon>
        <taxon>Hyphomicrobiales</taxon>
        <taxon>Chelatococcaceae</taxon>
        <taxon>Chelatococcus</taxon>
    </lineage>
</organism>
<dbReference type="InterPro" id="IPR018912">
    <property type="entry name" value="DUF2478"/>
</dbReference>
<dbReference type="OrthoDB" id="5918880at2"/>
<keyword evidence="2" id="KW-1185">Reference proteome</keyword>
<dbReference type="Proteomes" id="UP000248021">
    <property type="component" value="Unassembled WGS sequence"/>
</dbReference>
<evidence type="ECO:0000313" key="1">
    <source>
        <dbReference type="EMBL" id="PXW57036.1"/>
    </source>
</evidence>
<gene>
    <name evidence="1" type="ORF">C7450_10774</name>
</gene>
<evidence type="ECO:0000313" key="2">
    <source>
        <dbReference type="Proteomes" id="UP000248021"/>
    </source>
</evidence>
<dbReference type="EMBL" id="QJJK01000007">
    <property type="protein sequence ID" value="PXW57036.1"/>
    <property type="molecule type" value="Genomic_DNA"/>
</dbReference>
<comment type="caution">
    <text evidence="1">The sequence shown here is derived from an EMBL/GenBank/DDBJ whole genome shotgun (WGS) entry which is preliminary data.</text>
</comment>
<dbReference type="Pfam" id="PF10649">
    <property type="entry name" value="DUF2478"/>
    <property type="match status" value="1"/>
</dbReference>
<dbReference type="AlphaFoldDB" id="A0A2V3U567"/>
<protein>
    <submittedName>
        <fullName evidence="1">Uncharacterized protein DUF2478</fullName>
    </submittedName>
</protein>
<accession>A0A2V3U567</accession>